<feature type="compositionally biased region" description="Polar residues" evidence="2">
    <location>
        <begin position="606"/>
        <end position="617"/>
    </location>
</feature>
<dbReference type="AlphaFoldDB" id="A0A0C2Z3T0"/>
<dbReference type="Proteomes" id="UP000053424">
    <property type="component" value="Unassembled WGS sequence"/>
</dbReference>
<feature type="compositionally biased region" description="Low complexity" evidence="2">
    <location>
        <begin position="442"/>
        <end position="463"/>
    </location>
</feature>
<feature type="region of interest" description="Disordered" evidence="2">
    <location>
        <begin position="797"/>
        <end position="843"/>
    </location>
</feature>
<feature type="region of interest" description="Disordered" evidence="2">
    <location>
        <begin position="442"/>
        <end position="539"/>
    </location>
</feature>
<feature type="region of interest" description="Disordered" evidence="2">
    <location>
        <begin position="246"/>
        <end position="273"/>
    </location>
</feature>
<feature type="region of interest" description="Disordered" evidence="2">
    <location>
        <begin position="554"/>
        <end position="653"/>
    </location>
</feature>
<evidence type="ECO:0000256" key="2">
    <source>
        <dbReference type="SAM" id="MobiDB-lite"/>
    </source>
</evidence>
<feature type="compositionally biased region" description="Pro residues" evidence="2">
    <location>
        <begin position="250"/>
        <end position="261"/>
    </location>
</feature>
<dbReference type="EMBL" id="KN831769">
    <property type="protein sequence ID" value="KIM47882.1"/>
    <property type="molecule type" value="Genomic_DNA"/>
</dbReference>
<dbReference type="OrthoDB" id="2565072at2759"/>
<feature type="coiled-coil region" evidence="1">
    <location>
        <begin position="756"/>
        <end position="797"/>
    </location>
</feature>
<feature type="compositionally biased region" description="Low complexity" evidence="2">
    <location>
        <begin position="639"/>
        <end position="650"/>
    </location>
</feature>
<protein>
    <submittedName>
        <fullName evidence="3">Uncharacterized protein</fullName>
    </submittedName>
</protein>
<keyword evidence="4" id="KW-1185">Reference proteome</keyword>
<feature type="region of interest" description="Disordered" evidence="2">
    <location>
        <begin position="140"/>
        <end position="202"/>
    </location>
</feature>
<feature type="region of interest" description="Disordered" evidence="2">
    <location>
        <begin position="320"/>
        <end position="344"/>
    </location>
</feature>
<gene>
    <name evidence="3" type="ORF">M413DRAFT_15965</name>
</gene>
<sequence>MLRPPNDAHEDRHLHHLIDQRSARADVHGRYPSISEYSDTPSVYSRAFFSPRPSNGADDDHPSPISPSHRSLNGSRLNDPTASMLDLDDDSRSSFAASDTYDDDHTAYEDGDDNEPRTRISYLGPKMRFHSRAPWEMEDGTLDEEDEPDENPRHFPSFGRSNGSKAIQSGSSSPRPSYATRPSGESSRSYVRPKRSFETINSQISYGRGDLYALAQESMSTNSLGRPAPTPPKETLRSKFSLGRLRPEMPTAPLPPPPVPTSPVQINFSPPRPDESGLVNNNPFANKNHSLTVQESFHPYANPDLVVSYADELPTHPSLPSSSSAMNYPASSRSDSNITVTESVSGDSLLRSSARSIMTPDTSMNSITSKHRASSIHAKNISSPVPVVTPPQRKDGQVLEIRHDHPNSLPSGVSTLPGWTERNAVPAFSLISLEEARAQRMRSSTANASSSRISSAIGTSNSSPPFPPGDGEPPQGVDNSPFGSSTSRARGRSISAGAKAKTTLQTIVGQPKVERRDSEPSLLSQQAIPGLPAGKSLKHKKSGFMRLFNGNKLQERDEHDGPPPVPSLPDNVQPSFPTQRAPKSPVHRIPAPTLSPSLLEVPVPQSRDSTISESNSWKPDLLSPRRTPPALSINTVPQASASRSSTSAVAERPTQAALTAAGKPWLIEQQPQSAPANVSEFPALRLRPVSALFSAHFGDHIVATDSRSSAETTDLDTPRSPSPVIGLVSPITPASFTRTSSDQMAFMSGSGDRSIVKGLQEQLQSAMTVKKAWQRQIWELEGMVRDLKAELEESKSKYNDSYCPSCGRGKKQEAPVPPPIGGSVVNRPRARTGTSSRFGNALP</sequence>
<feature type="compositionally biased region" description="Polar residues" evidence="2">
    <location>
        <begin position="359"/>
        <end position="368"/>
    </location>
</feature>
<evidence type="ECO:0000313" key="3">
    <source>
        <dbReference type="EMBL" id="KIM47882.1"/>
    </source>
</evidence>
<dbReference type="STRING" id="686832.A0A0C2Z3T0"/>
<feature type="compositionally biased region" description="Polar residues" evidence="2">
    <location>
        <begin position="66"/>
        <end position="81"/>
    </location>
</feature>
<accession>A0A0C2Z3T0</accession>
<reference evidence="3 4" key="1">
    <citation type="submission" date="2014-04" db="EMBL/GenBank/DDBJ databases">
        <authorList>
            <consortium name="DOE Joint Genome Institute"/>
            <person name="Kuo A."/>
            <person name="Gay G."/>
            <person name="Dore J."/>
            <person name="Kohler A."/>
            <person name="Nagy L.G."/>
            <person name="Floudas D."/>
            <person name="Copeland A."/>
            <person name="Barry K.W."/>
            <person name="Cichocki N."/>
            <person name="Veneault-Fourrey C."/>
            <person name="LaButti K."/>
            <person name="Lindquist E.A."/>
            <person name="Lipzen A."/>
            <person name="Lundell T."/>
            <person name="Morin E."/>
            <person name="Murat C."/>
            <person name="Sun H."/>
            <person name="Tunlid A."/>
            <person name="Henrissat B."/>
            <person name="Grigoriev I.V."/>
            <person name="Hibbett D.S."/>
            <person name="Martin F."/>
            <person name="Nordberg H.P."/>
            <person name="Cantor M.N."/>
            <person name="Hua S.X."/>
        </authorList>
    </citation>
    <scope>NUCLEOTIDE SEQUENCE [LARGE SCALE GENOMIC DNA]</scope>
    <source>
        <strain evidence="4">h7</strain>
    </source>
</reference>
<reference evidence="4" key="2">
    <citation type="submission" date="2015-01" db="EMBL/GenBank/DDBJ databases">
        <title>Evolutionary Origins and Diversification of the Mycorrhizal Mutualists.</title>
        <authorList>
            <consortium name="DOE Joint Genome Institute"/>
            <consortium name="Mycorrhizal Genomics Consortium"/>
            <person name="Kohler A."/>
            <person name="Kuo A."/>
            <person name="Nagy L.G."/>
            <person name="Floudas D."/>
            <person name="Copeland A."/>
            <person name="Barry K.W."/>
            <person name="Cichocki N."/>
            <person name="Veneault-Fourrey C."/>
            <person name="LaButti K."/>
            <person name="Lindquist E.A."/>
            <person name="Lipzen A."/>
            <person name="Lundell T."/>
            <person name="Morin E."/>
            <person name="Murat C."/>
            <person name="Riley R."/>
            <person name="Ohm R."/>
            <person name="Sun H."/>
            <person name="Tunlid A."/>
            <person name="Henrissat B."/>
            <person name="Grigoriev I.V."/>
            <person name="Hibbett D.S."/>
            <person name="Martin F."/>
        </authorList>
    </citation>
    <scope>NUCLEOTIDE SEQUENCE [LARGE SCALE GENOMIC DNA]</scope>
    <source>
        <strain evidence="4">h7</strain>
    </source>
</reference>
<name>A0A0C2Z3T0_HEBCY</name>
<feature type="region of interest" description="Disordered" evidence="2">
    <location>
        <begin position="359"/>
        <end position="392"/>
    </location>
</feature>
<feature type="compositionally biased region" description="Basic and acidic residues" evidence="2">
    <location>
        <begin position="103"/>
        <end position="118"/>
    </location>
</feature>
<evidence type="ECO:0000313" key="4">
    <source>
        <dbReference type="Proteomes" id="UP000053424"/>
    </source>
</evidence>
<proteinExistence type="predicted"/>
<feature type="compositionally biased region" description="Polar residues" evidence="2">
    <location>
        <begin position="335"/>
        <end position="344"/>
    </location>
</feature>
<feature type="region of interest" description="Disordered" evidence="2">
    <location>
        <begin position="706"/>
        <end position="726"/>
    </location>
</feature>
<feature type="compositionally biased region" description="Acidic residues" evidence="2">
    <location>
        <begin position="140"/>
        <end position="149"/>
    </location>
</feature>
<feature type="compositionally biased region" description="Polar residues" evidence="2">
    <location>
        <begin position="159"/>
        <end position="175"/>
    </location>
</feature>
<feature type="compositionally biased region" description="Polar residues" evidence="2">
    <location>
        <begin position="832"/>
        <end position="843"/>
    </location>
</feature>
<feature type="compositionally biased region" description="Basic and acidic residues" evidence="2">
    <location>
        <begin position="1"/>
        <end position="29"/>
    </location>
</feature>
<feature type="compositionally biased region" description="Polar residues" evidence="2">
    <location>
        <begin position="477"/>
        <end position="488"/>
    </location>
</feature>
<evidence type="ECO:0000256" key="1">
    <source>
        <dbReference type="SAM" id="Coils"/>
    </source>
</evidence>
<feature type="region of interest" description="Disordered" evidence="2">
    <location>
        <begin position="1"/>
        <end position="125"/>
    </location>
</feature>
<organism evidence="3 4">
    <name type="scientific">Hebeloma cylindrosporum</name>
    <dbReference type="NCBI Taxonomy" id="76867"/>
    <lineage>
        <taxon>Eukaryota</taxon>
        <taxon>Fungi</taxon>
        <taxon>Dikarya</taxon>
        <taxon>Basidiomycota</taxon>
        <taxon>Agaricomycotina</taxon>
        <taxon>Agaricomycetes</taxon>
        <taxon>Agaricomycetidae</taxon>
        <taxon>Agaricales</taxon>
        <taxon>Agaricineae</taxon>
        <taxon>Hymenogastraceae</taxon>
        <taxon>Hebeloma</taxon>
    </lineage>
</organism>
<dbReference type="HOGENOM" id="CLU_017133_0_0_1"/>
<feature type="compositionally biased region" description="Low complexity" evidence="2">
    <location>
        <begin position="320"/>
        <end position="334"/>
    </location>
</feature>
<keyword evidence="1" id="KW-0175">Coiled coil</keyword>